<gene>
    <name evidence="2" type="ORF">ACFFVF_13950</name>
</gene>
<sequence>MKKNLKLLSLALVAALYFTSCENDSNTKPVEQSADLENTWETLDPNLIAKIDAEIDEKIATSKASTTIYRNFRLIVDANTPSDIIALAKQEIDQMYASGMKATTLAKMDNVTGIYLAPTGSRGMYYSNGRVVINDYTTYRRVKQSTSGVVPHELTHYYHDRHLSGGFGNSTVNSLYNNARANRIYPSSAYVLSNRVEYLGTSVEAYFSGTSRPPYDRNYLSQQDPNLRNFINANF</sequence>
<keyword evidence="3" id="KW-1185">Reference proteome</keyword>
<keyword evidence="1" id="KW-0732">Signal</keyword>
<proteinExistence type="predicted"/>
<dbReference type="Proteomes" id="UP001589607">
    <property type="component" value="Unassembled WGS sequence"/>
</dbReference>
<accession>A0ABV5GQE5</accession>
<evidence type="ECO:0000313" key="2">
    <source>
        <dbReference type="EMBL" id="MFB9097620.1"/>
    </source>
</evidence>
<dbReference type="InterPro" id="IPR024079">
    <property type="entry name" value="MetalloPept_cat_dom_sf"/>
</dbReference>
<dbReference type="EMBL" id="JBHMEY010000060">
    <property type="protein sequence ID" value="MFB9097620.1"/>
    <property type="molecule type" value="Genomic_DNA"/>
</dbReference>
<dbReference type="SUPFAM" id="SSF55486">
    <property type="entry name" value="Metalloproteases ('zincins'), catalytic domain"/>
    <property type="match status" value="1"/>
</dbReference>
<dbReference type="Gene3D" id="3.40.390.10">
    <property type="entry name" value="Collagenase (Catalytic Domain)"/>
    <property type="match status" value="1"/>
</dbReference>
<evidence type="ECO:0000313" key="3">
    <source>
        <dbReference type="Proteomes" id="UP001589607"/>
    </source>
</evidence>
<feature type="signal peptide" evidence="1">
    <location>
        <begin position="1"/>
        <end position="22"/>
    </location>
</feature>
<protein>
    <submittedName>
        <fullName evidence="2">Uncharacterized protein</fullName>
    </submittedName>
</protein>
<organism evidence="2 3">
    <name type="scientific">Flavobacterium jumunjinense</name>
    <dbReference type="NCBI Taxonomy" id="998845"/>
    <lineage>
        <taxon>Bacteria</taxon>
        <taxon>Pseudomonadati</taxon>
        <taxon>Bacteroidota</taxon>
        <taxon>Flavobacteriia</taxon>
        <taxon>Flavobacteriales</taxon>
        <taxon>Flavobacteriaceae</taxon>
        <taxon>Flavobacterium</taxon>
    </lineage>
</organism>
<feature type="chain" id="PRO_5045572277" evidence="1">
    <location>
        <begin position="23"/>
        <end position="235"/>
    </location>
</feature>
<reference evidence="2 3" key="1">
    <citation type="submission" date="2024-09" db="EMBL/GenBank/DDBJ databases">
        <authorList>
            <person name="Sun Q."/>
            <person name="Mori K."/>
        </authorList>
    </citation>
    <scope>NUCLEOTIDE SEQUENCE [LARGE SCALE GENOMIC DNA]</scope>
    <source>
        <strain evidence="2 3">CECT 7955</strain>
    </source>
</reference>
<evidence type="ECO:0000256" key="1">
    <source>
        <dbReference type="SAM" id="SignalP"/>
    </source>
</evidence>
<comment type="caution">
    <text evidence="2">The sequence shown here is derived from an EMBL/GenBank/DDBJ whole genome shotgun (WGS) entry which is preliminary data.</text>
</comment>
<dbReference type="RefSeq" id="WP_236455326.1">
    <property type="nucleotide sequence ID" value="NZ_CBCSGE010000004.1"/>
</dbReference>
<name>A0ABV5GQE5_9FLAO</name>